<protein>
    <recommendedName>
        <fullName evidence="3">Polymerase nucleotidyl transferase domain-containing protein</fullName>
    </recommendedName>
</protein>
<name>R8QX14_BACCE</name>
<evidence type="ECO:0008006" key="3">
    <source>
        <dbReference type="Google" id="ProtNLM"/>
    </source>
</evidence>
<evidence type="ECO:0000313" key="2">
    <source>
        <dbReference type="Proteomes" id="UP000014019"/>
    </source>
</evidence>
<proteinExistence type="predicted"/>
<gene>
    <name evidence="1" type="ORF">IIQ_05485</name>
</gene>
<evidence type="ECO:0000313" key="1">
    <source>
        <dbReference type="EMBL" id="EOP75636.1"/>
    </source>
</evidence>
<comment type="caution">
    <text evidence="1">The sequence shown here is derived from an EMBL/GenBank/DDBJ whole genome shotgun (WGS) entry which is preliminary data.</text>
</comment>
<organism evidence="1 2">
    <name type="scientific">Bacillus cereus VD118</name>
    <dbReference type="NCBI Taxonomy" id="1053231"/>
    <lineage>
        <taxon>Bacteria</taxon>
        <taxon>Bacillati</taxon>
        <taxon>Bacillota</taxon>
        <taxon>Bacilli</taxon>
        <taxon>Bacillales</taxon>
        <taxon>Bacillaceae</taxon>
        <taxon>Bacillus</taxon>
        <taxon>Bacillus cereus group</taxon>
    </lineage>
</organism>
<accession>R8QX14</accession>
<dbReference type="EMBL" id="AHEZ01000017">
    <property type="protein sequence ID" value="EOP75636.1"/>
    <property type="molecule type" value="Genomic_DNA"/>
</dbReference>
<dbReference type="InterPro" id="IPR043519">
    <property type="entry name" value="NT_sf"/>
</dbReference>
<dbReference type="Pfam" id="PF18144">
    <property type="entry name" value="SMODS"/>
    <property type="match status" value="1"/>
</dbReference>
<dbReference type="SUPFAM" id="SSF81301">
    <property type="entry name" value="Nucleotidyltransferase"/>
    <property type="match status" value="1"/>
</dbReference>
<dbReference type="PROSITE" id="PS50152">
    <property type="entry name" value="25A_SYNTH_3"/>
    <property type="match status" value="1"/>
</dbReference>
<reference evidence="1 2" key="1">
    <citation type="submission" date="2012-12" db="EMBL/GenBank/DDBJ databases">
        <title>The Genome Sequence of Bacillus cereus VD118.</title>
        <authorList>
            <consortium name="The Broad Institute Genome Sequencing Platform"/>
            <consortium name="The Broad Institute Genome Sequencing Center for Infectious Disease"/>
            <person name="Feldgarden M."/>
            <person name="Van der Auwera G.A."/>
            <person name="Mahillon J."/>
            <person name="Duprez V."/>
            <person name="Timmery S."/>
            <person name="Mattelet C."/>
            <person name="Dierick K."/>
            <person name="Sun M."/>
            <person name="Yu Z."/>
            <person name="Zhu L."/>
            <person name="Hu X."/>
            <person name="Shank E.B."/>
            <person name="Swiecicka I."/>
            <person name="Hansen B.M."/>
            <person name="Andrup L."/>
            <person name="Walker B."/>
            <person name="Young S.K."/>
            <person name="Zeng Q."/>
            <person name="Gargeya S."/>
            <person name="Fitzgerald M."/>
            <person name="Haas B."/>
            <person name="Abouelleil A."/>
            <person name="Alvarado L."/>
            <person name="Arachchi H.M."/>
            <person name="Berlin A.M."/>
            <person name="Chapman S.B."/>
            <person name="Dewar J."/>
            <person name="Goldberg J."/>
            <person name="Griggs A."/>
            <person name="Gujja S."/>
            <person name="Hansen M."/>
            <person name="Howarth C."/>
            <person name="Imamovic A."/>
            <person name="Larimer J."/>
            <person name="McCowan C."/>
            <person name="Murphy C."/>
            <person name="Neiman D."/>
            <person name="Pearson M."/>
            <person name="Priest M."/>
            <person name="Roberts A."/>
            <person name="Saif S."/>
            <person name="Shea T."/>
            <person name="Sisk P."/>
            <person name="Sykes S."/>
            <person name="Wortman J."/>
            <person name="Nusbaum C."/>
            <person name="Birren B."/>
        </authorList>
    </citation>
    <scope>NUCLEOTIDE SEQUENCE [LARGE SCALE GENOMIC DNA]</scope>
    <source>
        <strain evidence="1 2">VD118</strain>
    </source>
</reference>
<sequence>MGVAENFKKFANNLRTTNHAIVSERCKRVTKRINLDFRGLDSSTSNSRYVGSYGRGTAIKGFSDVDILMDYHLICMQNTIVI</sequence>
<dbReference type="AlphaFoldDB" id="R8QX14"/>
<dbReference type="Proteomes" id="UP000014019">
    <property type="component" value="Unassembled WGS sequence"/>
</dbReference>
<dbReference type="HOGENOM" id="CLU_194291_0_0_9"/>
<dbReference type="RefSeq" id="WP_016103636.1">
    <property type="nucleotide sequence ID" value="NZ_KB976794.1"/>
</dbReference>